<evidence type="ECO:0000313" key="2">
    <source>
        <dbReference type="Proteomes" id="UP001162640"/>
    </source>
</evidence>
<evidence type="ECO:0000313" key="1">
    <source>
        <dbReference type="EMBL" id="GMH47873.1"/>
    </source>
</evidence>
<gene>
    <name evidence="1" type="ORF">TL16_g00171</name>
</gene>
<dbReference type="Proteomes" id="UP001162640">
    <property type="component" value="Unassembled WGS sequence"/>
</dbReference>
<dbReference type="AlphaFoldDB" id="A0A9W6ZB36"/>
<protein>
    <submittedName>
        <fullName evidence="1">Uncharacterized protein</fullName>
    </submittedName>
</protein>
<reference evidence="2" key="1">
    <citation type="journal article" date="2023" name="Commun. Biol.">
        <title>Genome analysis of Parmales, the sister group of diatoms, reveals the evolutionary specialization of diatoms from phago-mixotrophs to photoautotrophs.</title>
        <authorList>
            <person name="Ban H."/>
            <person name="Sato S."/>
            <person name="Yoshikawa S."/>
            <person name="Yamada K."/>
            <person name="Nakamura Y."/>
            <person name="Ichinomiya M."/>
            <person name="Sato N."/>
            <person name="Blanc-Mathieu R."/>
            <person name="Endo H."/>
            <person name="Kuwata A."/>
            <person name="Ogata H."/>
        </authorList>
    </citation>
    <scope>NUCLEOTIDE SEQUENCE [LARGE SCALE GENOMIC DNA]</scope>
</reference>
<sequence>MTSFDKESIEGVFIHESADKLNRLCVESKAVISVIDASFEVLGQIILDQGQFPREYCICDGRLFQVR</sequence>
<proteinExistence type="predicted"/>
<organism evidence="1 2">
    <name type="scientific">Triparma laevis f. inornata</name>
    <dbReference type="NCBI Taxonomy" id="1714386"/>
    <lineage>
        <taxon>Eukaryota</taxon>
        <taxon>Sar</taxon>
        <taxon>Stramenopiles</taxon>
        <taxon>Ochrophyta</taxon>
        <taxon>Bolidophyceae</taxon>
        <taxon>Parmales</taxon>
        <taxon>Triparmaceae</taxon>
        <taxon>Triparma</taxon>
    </lineage>
</organism>
<accession>A0A9W6ZB36</accession>
<name>A0A9W6ZB36_9STRA</name>
<comment type="caution">
    <text evidence="1">The sequence shown here is derived from an EMBL/GenBank/DDBJ whole genome shotgun (WGS) entry which is preliminary data.</text>
</comment>
<dbReference type="EMBL" id="BLQM01000002">
    <property type="protein sequence ID" value="GMH47873.1"/>
    <property type="molecule type" value="Genomic_DNA"/>
</dbReference>